<evidence type="ECO:0000256" key="2">
    <source>
        <dbReference type="ARBA" id="ARBA00022801"/>
    </source>
</evidence>
<dbReference type="PANTHER" id="PTHR11782">
    <property type="entry name" value="ADENOSINE/GUANOSINE DIPHOSPHATASE"/>
    <property type="match status" value="1"/>
</dbReference>
<dbReference type="GO" id="GO:0005524">
    <property type="term" value="F:ATP binding"/>
    <property type="evidence" value="ECO:0007669"/>
    <property type="project" value="UniProtKB-KW"/>
</dbReference>
<dbReference type="Pfam" id="PF01150">
    <property type="entry name" value="GDA1_CD39"/>
    <property type="match status" value="1"/>
</dbReference>
<accession>A0A0X3PFE9</accession>
<keyword evidence="6" id="KW-1133">Transmembrane helix</keyword>
<keyword evidence="6" id="KW-0472">Membrane</keyword>
<feature type="active site" description="Proton acceptor" evidence="3">
    <location>
        <position position="189"/>
    </location>
</feature>
<dbReference type="PANTHER" id="PTHR11782:SF127">
    <property type="entry name" value="NTPASE, ISOFORM F"/>
    <property type="match status" value="1"/>
</dbReference>
<organism evidence="7">
    <name type="scientific">Schistocephalus solidus</name>
    <name type="common">Tapeworm</name>
    <dbReference type="NCBI Taxonomy" id="70667"/>
    <lineage>
        <taxon>Eukaryota</taxon>
        <taxon>Metazoa</taxon>
        <taxon>Spiralia</taxon>
        <taxon>Lophotrochozoa</taxon>
        <taxon>Platyhelminthes</taxon>
        <taxon>Cestoda</taxon>
        <taxon>Eucestoda</taxon>
        <taxon>Diphyllobothriidea</taxon>
        <taxon>Diphyllobothriidae</taxon>
        <taxon>Schistocephalus</taxon>
    </lineage>
</organism>
<evidence type="ECO:0008006" key="8">
    <source>
        <dbReference type="Google" id="ProtNLM"/>
    </source>
</evidence>
<feature type="binding site" evidence="4">
    <location>
        <begin position="227"/>
        <end position="231"/>
    </location>
    <ligand>
        <name>ATP</name>
        <dbReference type="ChEBI" id="CHEBI:30616"/>
    </ligand>
</feature>
<reference evidence="7" key="1">
    <citation type="submission" date="2016-01" db="EMBL/GenBank/DDBJ databases">
        <title>Reference transcriptome for the parasite Schistocephalus solidus: insights into the molecular evolution of parasitism.</title>
        <authorList>
            <person name="Hebert F.O."/>
            <person name="Grambauer S."/>
            <person name="Barber I."/>
            <person name="Landry C.R."/>
            <person name="Aubin-Horth N."/>
        </authorList>
    </citation>
    <scope>NUCLEOTIDE SEQUENCE</scope>
</reference>
<dbReference type="Gene3D" id="3.30.420.40">
    <property type="match status" value="1"/>
</dbReference>
<feature type="transmembrane region" description="Helical" evidence="6">
    <location>
        <begin position="20"/>
        <end position="41"/>
    </location>
</feature>
<dbReference type="GO" id="GO:0016787">
    <property type="term" value="F:hydrolase activity"/>
    <property type="evidence" value="ECO:0007669"/>
    <property type="project" value="UniProtKB-KW"/>
</dbReference>
<feature type="non-terminal residue" evidence="7">
    <location>
        <position position="1"/>
    </location>
</feature>
<keyword evidence="4" id="KW-0067">ATP-binding</keyword>
<dbReference type="PROSITE" id="PS01238">
    <property type="entry name" value="GDA1_CD39_NTPASE"/>
    <property type="match status" value="1"/>
</dbReference>
<dbReference type="AlphaFoldDB" id="A0A0X3PFE9"/>
<keyword evidence="4" id="KW-0547">Nucleotide-binding</keyword>
<keyword evidence="6" id="KW-0812">Transmembrane</keyword>
<evidence type="ECO:0000256" key="4">
    <source>
        <dbReference type="PIRSR" id="PIRSR600407-2"/>
    </source>
</evidence>
<gene>
    <name evidence="7" type="ORF">TR117066</name>
</gene>
<name>A0A0X3PFE9_SCHSO</name>
<dbReference type="CDD" id="cd24046">
    <property type="entry name" value="ASKHA_NBD_NTPDase5-like"/>
    <property type="match status" value="1"/>
</dbReference>
<keyword evidence="2 5" id="KW-0378">Hydrolase</keyword>
<evidence type="ECO:0000256" key="1">
    <source>
        <dbReference type="ARBA" id="ARBA00009283"/>
    </source>
</evidence>
<evidence type="ECO:0000256" key="3">
    <source>
        <dbReference type="PIRSR" id="PIRSR600407-1"/>
    </source>
</evidence>
<evidence type="ECO:0000256" key="5">
    <source>
        <dbReference type="RuleBase" id="RU003833"/>
    </source>
</evidence>
<evidence type="ECO:0000313" key="7">
    <source>
        <dbReference type="EMBL" id="JAP50523.1"/>
    </source>
</evidence>
<sequence>WGFRRPLNGPYLTRCMASSYVRDTCIGLVGSCLLVAVLAVLGHQFAGWMLSVVENPNSSGIRYGVVIDAGSTGSRVHVFKILYSTSDRACPFHLISEHLFSVEPGLSTFAKFPSEAIDNLRPLVEYSRKYVPEEWRSSTPIILRATAGLRLLPEQSANDLLASVSSLIKESGFWLPSEGAVGIMEGADEGIFAWITLNFLRGSLFTAFSQGPPNKSGALSGLLDFGGGSTQLTFLPLERAMEASTPRHFLHTMPDCYVEHLRFPSKLYAHSYLGLGLMSARRSMLLTYTRKFKQANSTASVLQSPCLPAGLLSEWSHSGQSLTVASSRQQPFNDSEEAFEHCYESATSILRSSSSENLVHQPSELNSHDIFVLSFVYTRAVEAGLVNATVGGLITIRKLLETAKFHCTHPQTQHPFMCMDLTYISALLHEGFGISLDKELHLYKKINAVEISWPLGLFFDFLLCGL</sequence>
<protein>
    <recommendedName>
        <fullName evidence="8">Ectonucleoside triphosphate diphosphohydrolase 5</fullName>
    </recommendedName>
</protein>
<dbReference type="EMBL" id="GEEE01012702">
    <property type="protein sequence ID" value="JAP50523.1"/>
    <property type="molecule type" value="Transcribed_RNA"/>
</dbReference>
<comment type="similarity">
    <text evidence="1 5">Belongs to the GDA1/CD39 NTPase family.</text>
</comment>
<dbReference type="InterPro" id="IPR000407">
    <property type="entry name" value="GDA1_CD39_NTPase"/>
</dbReference>
<proteinExistence type="inferred from homology"/>
<dbReference type="Gene3D" id="3.30.420.150">
    <property type="entry name" value="Exopolyphosphatase. Domain 2"/>
    <property type="match status" value="1"/>
</dbReference>
<evidence type="ECO:0000256" key="6">
    <source>
        <dbReference type="SAM" id="Phobius"/>
    </source>
</evidence>